<keyword evidence="2" id="KW-0812">Transmembrane</keyword>
<comment type="caution">
    <text evidence="3">The sequence shown here is derived from an EMBL/GenBank/DDBJ whole genome shotgun (WGS) entry which is preliminary data.</text>
</comment>
<accession>A0A2W2CWE5</accession>
<organism evidence="3 4">
    <name type="scientific">Micromonospora deserti</name>
    <dbReference type="NCBI Taxonomy" id="2070366"/>
    <lineage>
        <taxon>Bacteria</taxon>
        <taxon>Bacillati</taxon>
        <taxon>Actinomycetota</taxon>
        <taxon>Actinomycetes</taxon>
        <taxon>Micromonosporales</taxon>
        <taxon>Micromonosporaceae</taxon>
        <taxon>Micromonospora</taxon>
    </lineage>
</organism>
<dbReference type="EMBL" id="POUB01000011">
    <property type="protein sequence ID" value="PZG02251.1"/>
    <property type="molecule type" value="Genomic_DNA"/>
</dbReference>
<dbReference type="Proteomes" id="UP000248749">
    <property type="component" value="Unassembled WGS sequence"/>
</dbReference>
<feature type="transmembrane region" description="Helical" evidence="2">
    <location>
        <begin position="166"/>
        <end position="188"/>
    </location>
</feature>
<keyword evidence="2" id="KW-0472">Membrane</keyword>
<dbReference type="AlphaFoldDB" id="A0A2W2CWE5"/>
<gene>
    <name evidence="3" type="ORF">C1I99_03275</name>
</gene>
<feature type="region of interest" description="Disordered" evidence="1">
    <location>
        <begin position="92"/>
        <end position="162"/>
    </location>
</feature>
<evidence type="ECO:0000256" key="1">
    <source>
        <dbReference type="SAM" id="MobiDB-lite"/>
    </source>
</evidence>
<reference evidence="3 4" key="1">
    <citation type="submission" date="2018-01" db="EMBL/GenBank/DDBJ databases">
        <title>Draft genome sequence of Salinispora sp. 13K206.</title>
        <authorList>
            <person name="Sahin N."/>
            <person name="Saygin H."/>
            <person name="Ay H."/>
        </authorList>
    </citation>
    <scope>NUCLEOTIDE SEQUENCE [LARGE SCALE GENOMIC DNA]</scope>
    <source>
        <strain evidence="3 4">13K206</strain>
    </source>
</reference>
<evidence type="ECO:0008006" key="5">
    <source>
        <dbReference type="Google" id="ProtNLM"/>
    </source>
</evidence>
<dbReference type="RefSeq" id="WP_111132669.1">
    <property type="nucleotide sequence ID" value="NZ_POUB01000011.1"/>
</dbReference>
<sequence length="346" mass="34827">MTTGGFREVDDDLLADYLGGALAGTPQETEVARLVDTDPAWAEAYTLLAPAVAGVRADLAGWGTPAPEMPAEVIDRITAVLATHADATHADATHADAAQTDATRTDTVQAANTHDSADPGATAPGSPLGVPAQPTSGSGRRPAGVSRTDPGGTTGPGRRRRRWTRLAGPVALAAVSVAAVGLGVSQLIGDQQVRGTADSAVSGPEAAGPAAAIPFRTAGPLLHSGADYTPETLSSPAPTVRAQQFSSGSPQADPGVQAEGGRMPGPGGLDRLGNPAALNACLAEIGAEHGDAPLVVDMIDYARFQGQPALVVRFTDAAGASWAWVSGPECGVPGSGSDTRYRTRVG</sequence>
<evidence type="ECO:0000256" key="2">
    <source>
        <dbReference type="SAM" id="Phobius"/>
    </source>
</evidence>
<keyword evidence="2" id="KW-1133">Transmembrane helix</keyword>
<proteinExistence type="predicted"/>
<feature type="compositionally biased region" description="Low complexity" evidence="1">
    <location>
        <begin position="95"/>
        <end position="111"/>
    </location>
</feature>
<evidence type="ECO:0000313" key="4">
    <source>
        <dbReference type="Proteomes" id="UP000248749"/>
    </source>
</evidence>
<feature type="region of interest" description="Disordered" evidence="1">
    <location>
        <begin position="223"/>
        <end position="270"/>
    </location>
</feature>
<dbReference type="OrthoDB" id="3404896at2"/>
<keyword evidence="4" id="KW-1185">Reference proteome</keyword>
<evidence type="ECO:0000313" key="3">
    <source>
        <dbReference type="EMBL" id="PZG02251.1"/>
    </source>
</evidence>
<protein>
    <recommendedName>
        <fullName evidence="5">Anti-sigma factor</fullName>
    </recommendedName>
</protein>
<feature type="compositionally biased region" description="Polar residues" evidence="1">
    <location>
        <begin position="231"/>
        <end position="250"/>
    </location>
</feature>
<name>A0A2W2CWE5_9ACTN</name>